<gene>
    <name evidence="1" type="ORF">PECAL_2P01410</name>
</gene>
<accession>A0A8J2S7U5</accession>
<keyword evidence="2" id="KW-1185">Reference proteome</keyword>
<dbReference type="EMBL" id="CAKKNE010000002">
    <property type="protein sequence ID" value="CAH0367133.1"/>
    <property type="molecule type" value="Genomic_DNA"/>
</dbReference>
<evidence type="ECO:0000313" key="2">
    <source>
        <dbReference type="Proteomes" id="UP000789595"/>
    </source>
</evidence>
<protein>
    <submittedName>
        <fullName evidence="1">Uncharacterized protein</fullName>
    </submittedName>
</protein>
<dbReference type="OrthoDB" id="231875at2759"/>
<comment type="caution">
    <text evidence="1">The sequence shown here is derived from an EMBL/GenBank/DDBJ whole genome shotgun (WGS) entry which is preliminary data.</text>
</comment>
<organism evidence="1 2">
    <name type="scientific">Pelagomonas calceolata</name>
    <dbReference type="NCBI Taxonomy" id="35677"/>
    <lineage>
        <taxon>Eukaryota</taxon>
        <taxon>Sar</taxon>
        <taxon>Stramenopiles</taxon>
        <taxon>Ochrophyta</taxon>
        <taxon>Pelagophyceae</taxon>
        <taxon>Pelagomonadales</taxon>
        <taxon>Pelagomonadaceae</taxon>
        <taxon>Pelagomonas</taxon>
    </lineage>
</organism>
<dbReference type="Proteomes" id="UP000789595">
    <property type="component" value="Unassembled WGS sequence"/>
</dbReference>
<name>A0A8J2S7U5_9STRA</name>
<reference evidence="1" key="1">
    <citation type="submission" date="2021-11" db="EMBL/GenBank/DDBJ databases">
        <authorList>
            <consortium name="Genoscope - CEA"/>
            <person name="William W."/>
        </authorList>
    </citation>
    <scope>NUCLEOTIDE SEQUENCE</scope>
</reference>
<sequence length="298" mass="32477">MFPCGGGKPKKKKKPTPSQLHYEAPLRTVATVFPSVYVAVLATRFGEPIARLPRETQHPVNPDFDDREFEDIPKELRDLDDKMTGGEMEYRELMVGVAMAVRVSRRFVATALDRPLLLKLREQAPPQIRAPLFQCVGATQGVWVYGVDGDHIVALMADGGHYAMDSRDRDARFAEVVETLRRAIKTAPPPPPLGPAPPSPLAEPVPLAALFRAHDADLADAAAAAAAAADAAAALGMPIPPAEPDEPKEPVVWESPCGMPVPPRRRSVWEGLKGVFSSKPRPSKDKAVDRFGDVWYLT</sequence>
<evidence type="ECO:0000313" key="1">
    <source>
        <dbReference type="EMBL" id="CAH0367133.1"/>
    </source>
</evidence>
<proteinExistence type="predicted"/>
<dbReference type="AlphaFoldDB" id="A0A8J2S7U5"/>